<evidence type="ECO:0000313" key="3">
    <source>
        <dbReference type="Proteomes" id="UP001224418"/>
    </source>
</evidence>
<evidence type="ECO:0000256" key="1">
    <source>
        <dbReference type="SAM" id="SignalP"/>
    </source>
</evidence>
<reference evidence="2 3" key="1">
    <citation type="submission" date="2023-07" db="EMBL/GenBank/DDBJ databases">
        <title>Genomic Encyclopedia of Type Strains, Phase IV (KMG-IV): sequencing the most valuable type-strain genomes for metagenomic binning, comparative biology and taxonomic classification.</title>
        <authorList>
            <person name="Goeker M."/>
        </authorList>
    </citation>
    <scope>NUCLEOTIDE SEQUENCE [LARGE SCALE GENOMIC DNA]</scope>
    <source>
        <strain evidence="2 3">DSM 1400</strain>
    </source>
</reference>
<dbReference type="Proteomes" id="UP001224418">
    <property type="component" value="Unassembled WGS sequence"/>
</dbReference>
<dbReference type="RefSeq" id="WP_307356714.1">
    <property type="nucleotide sequence ID" value="NZ_BAAACJ010000042.1"/>
</dbReference>
<keyword evidence="3" id="KW-1185">Reference proteome</keyword>
<keyword evidence="1" id="KW-0732">Signal</keyword>
<organism evidence="2 3">
    <name type="scientific">Hathewaya limosa</name>
    <name type="common">Clostridium limosum</name>
    <dbReference type="NCBI Taxonomy" id="1536"/>
    <lineage>
        <taxon>Bacteria</taxon>
        <taxon>Bacillati</taxon>
        <taxon>Bacillota</taxon>
        <taxon>Clostridia</taxon>
        <taxon>Eubacteriales</taxon>
        <taxon>Clostridiaceae</taxon>
        <taxon>Hathewaya</taxon>
    </lineage>
</organism>
<proteinExistence type="predicted"/>
<feature type="chain" id="PRO_5047257564" evidence="1">
    <location>
        <begin position="25"/>
        <end position="276"/>
    </location>
</feature>
<protein>
    <submittedName>
        <fullName evidence="2">Uncharacterized protein</fullName>
    </submittedName>
</protein>
<comment type="caution">
    <text evidence="2">The sequence shown here is derived from an EMBL/GenBank/DDBJ whole genome shotgun (WGS) entry which is preliminary data.</text>
</comment>
<sequence>MFKKSNKILSLFLAGSLATISALSTIETVKADEIDWNVVYRNAYDSVINVKKYKNQVSINEARENIAKLTPGWMKAYREEFSKQVDTAQQYLFEQFYSLICYRGELFKSISQENINKARQYINEFKTYGGNTPYISTWSSVLDVFQQTNMKKANESIELAKQYRDYANIENAKQKVSNLLKVEANECVKVYAQELENQLIEFLNTLSSNEVGAIYIIKCLEQFTVDHKFYDNKEMIQKTIKMGDDLVYQLENKRMKKELSDKLEIGKKQFNHVFKK</sequence>
<accession>A0ABU0JUA2</accession>
<feature type="signal peptide" evidence="1">
    <location>
        <begin position="1"/>
        <end position="24"/>
    </location>
</feature>
<gene>
    <name evidence="2" type="ORF">QOZ93_002393</name>
</gene>
<name>A0ABU0JUA2_HATLI</name>
<evidence type="ECO:0000313" key="2">
    <source>
        <dbReference type="EMBL" id="MDQ0480644.1"/>
    </source>
</evidence>
<dbReference type="EMBL" id="JAUSWN010000024">
    <property type="protein sequence ID" value="MDQ0480644.1"/>
    <property type="molecule type" value="Genomic_DNA"/>
</dbReference>